<protein>
    <recommendedName>
        <fullName evidence="1">2EXR domain-containing protein</fullName>
    </recommendedName>
</protein>
<name>A0A168J4Y9_CORDF</name>
<dbReference type="OrthoDB" id="3473305at2759"/>
<reference evidence="2 3" key="1">
    <citation type="journal article" date="2016" name="Genome Biol. Evol.">
        <title>Divergent and convergent evolution of fungal pathogenicity.</title>
        <authorList>
            <person name="Shang Y."/>
            <person name="Xiao G."/>
            <person name="Zheng P."/>
            <person name="Cen K."/>
            <person name="Zhan S."/>
            <person name="Wang C."/>
        </authorList>
    </citation>
    <scope>NUCLEOTIDE SEQUENCE [LARGE SCALE GENOMIC DNA]</scope>
    <source>
        <strain evidence="2 3">RCEF 1005</strain>
    </source>
</reference>
<comment type="caution">
    <text evidence="2">The sequence shown here is derived from an EMBL/GenBank/DDBJ whole genome shotgun (WGS) entry which is preliminary data.</text>
</comment>
<evidence type="ECO:0000259" key="1">
    <source>
        <dbReference type="Pfam" id="PF20150"/>
    </source>
</evidence>
<accession>A0A168J4Y9</accession>
<evidence type="ECO:0000313" key="2">
    <source>
        <dbReference type="EMBL" id="OAA80010.1"/>
    </source>
</evidence>
<keyword evidence="3" id="KW-1185">Reference proteome</keyword>
<sequence>MEFPQFSQLAPELRAKIWRMTIEPREVVVDWHLKRHDTKSPFERPFIAKMPPAFQSPEGRYAWINFALDSIRFHKAAIQLLARDMKHLTIRHLIVECTDVRDFSGSHLSLGHGQHIVFLRNFQSVTILMAENIQKRALSSAYGFAEVMLRSYYSTCKPVRFETRILFPGMGTFHKDNALELPFILFGSWFLPPENAEDALRLKDLRGKDNFAWVHADCQCTAAAETRPAKFPRFRMTADWDTHEQELTKKNLLWATSNNDWEGSYLDVFT</sequence>
<dbReference type="Proteomes" id="UP000076881">
    <property type="component" value="Unassembled WGS sequence"/>
</dbReference>
<proteinExistence type="predicted"/>
<dbReference type="InterPro" id="IPR045518">
    <property type="entry name" value="2EXR"/>
</dbReference>
<dbReference type="AlphaFoldDB" id="A0A168J4Y9"/>
<dbReference type="EMBL" id="AZHF01000002">
    <property type="protein sequence ID" value="OAA80010.1"/>
    <property type="molecule type" value="Genomic_DNA"/>
</dbReference>
<dbReference type="Pfam" id="PF20150">
    <property type="entry name" value="2EXR"/>
    <property type="match status" value="1"/>
</dbReference>
<feature type="domain" description="2EXR" evidence="1">
    <location>
        <begin position="3"/>
        <end position="37"/>
    </location>
</feature>
<organism evidence="2 3">
    <name type="scientific">Akanthomyces lecanii RCEF 1005</name>
    <dbReference type="NCBI Taxonomy" id="1081108"/>
    <lineage>
        <taxon>Eukaryota</taxon>
        <taxon>Fungi</taxon>
        <taxon>Dikarya</taxon>
        <taxon>Ascomycota</taxon>
        <taxon>Pezizomycotina</taxon>
        <taxon>Sordariomycetes</taxon>
        <taxon>Hypocreomycetidae</taxon>
        <taxon>Hypocreales</taxon>
        <taxon>Cordycipitaceae</taxon>
        <taxon>Akanthomyces</taxon>
        <taxon>Cordyceps confragosa</taxon>
    </lineage>
</organism>
<evidence type="ECO:0000313" key="3">
    <source>
        <dbReference type="Proteomes" id="UP000076881"/>
    </source>
</evidence>
<gene>
    <name evidence="2" type="ORF">LEL_03496</name>
</gene>